<dbReference type="InterPro" id="IPR013083">
    <property type="entry name" value="Znf_RING/FYVE/PHD"/>
</dbReference>
<dbReference type="PROSITE" id="PS50145">
    <property type="entry name" value="ZF_TRAF"/>
    <property type="match status" value="1"/>
</dbReference>
<feature type="compositionally biased region" description="Polar residues" evidence="5">
    <location>
        <begin position="60"/>
        <end position="72"/>
    </location>
</feature>
<feature type="domain" description="TRAF-type" evidence="7">
    <location>
        <begin position="199"/>
        <end position="236"/>
    </location>
</feature>
<organism evidence="8 9">
    <name type="scientific">Batillaria attramentaria</name>
    <dbReference type="NCBI Taxonomy" id="370345"/>
    <lineage>
        <taxon>Eukaryota</taxon>
        <taxon>Metazoa</taxon>
        <taxon>Spiralia</taxon>
        <taxon>Lophotrochozoa</taxon>
        <taxon>Mollusca</taxon>
        <taxon>Gastropoda</taxon>
        <taxon>Caenogastropoda</taxon>
        <taxon>Sorbeoconcha</taxon>
        <taxon>Cerithioidea</taxon>
        <taxon>Batillariidae</taxon>
        <taxon>Batillaria</taxon>
    </lineage>
</organism>
<dbReference type="SUPFAM" id="SSF49599">
    <property type="entry name" value="TRAF domain-like"/>
    <property type="match status" value="1"/>
</dbReference>
<dbReference type="PANTHER" id="PTHR10131:SF157">
    <property type="entry name" value="RECEPTOR-ASSOCIATED FACTOR, PUTATIVE-RELATED"/>
    <property type="match status" value="1"/>
</dbReference>
<dbReference type="SUPFAM" id="SSF57850">
    <property type="entry name" value="RING/U-box"/>
    <property type="match status" value="1"/>
</dbReference>
<evidence type="ECO:0000256" key="5">
    <source>
        <dbReference type="SAM" id="MobiDB-lite"/>
    </source>
</evidence>
<dbReference type="Pfam" id="PF02176">
    <property type="entry name" value="zf-TRAF"/>
    <property type="match status" value="1"/>
</dbReference>
<keyword evidence="9" id="KW-1185">Reference proteome</keyword>
<dbReference type="GO" id="GO:0008270">
    <property type="term" value="F:zinc ion binding"/>
    <property type="evidence" value="ECO:0007669"/>
    <property type="project" value="UniProtKB-KW"/>
</dbReference>
<dbReference type="PROSITE" id="PS00518">
    <property type="entry name" value="ZF_RING_1"/>
    <property type="match status" value="1"/>
</dbReference>
<evidence type="ECO:0000259" key="7">
    <source>
        <dbReference type="PROSITE" id="PS50145"/>
    </source>
</evidence>
<evidence type="ECO:0000313" key="8">
    <source>
        <dbReference type="EMBL" id="KAK7492789.1"/>
    </source>
</evidence>
<evidence type="ECO:0000256" key="2">
    <source>
        <dbReference type="ARBA" id="ARBA00022771"/>
    </source>
</evidence>
<dbReference type="InterPro" id="IPR027370">
    <property type="entry name" value="Znf-RING_euk"/>
</dbReference>
<dbReference type="PROSITE" id="PS50089">
    <property type="entry name" value="ZF_RING_2"/>
    <property type="match status" value="1"/>
</dbReference>
<dbReference type="SMART" id="SM00504">
    <property type="entry name" value="Ubox"/>
    <property type="match status" value="1"/>
</dbReference>
<protein>
    <submittedName>
        <fullName evidence="8">Uncharacterized protein</fullName>
    </submittedName>
</protein>
<dbReference type="Gene3D" id="3.30.40.10">
    <property type="entry name" value="Zinc/RING finger domain, C3HC4 (zinc finger)"/>
    <property type="match status" value="2"/>
</dbReference>
<evidence type="ECO:0000256" key="4">
    <source>
        <dbReference type="PROSITE-ProRule" id="PRU00207"/>
    </source>
</evidence>
<dbReference type="SMART" id="SM00184">
    <property type="entry name" value="RING"/>
    <property type="match status" value="1"/>
</dbReference>
<dbReference type="Proteomes" id="UP001519460">
    <property type="component" value="Unassembled WGS sequence"/>
</dbReference>
<reference evidence="8 9" key="1">
    <citation type="journal article" date="2023" name="Sci. Data">
        <title>Genome assembly of the Korean intertidal mud-creeper Batillaria attramentaria.</title>
        <authorList>
            <person name="Patra A.K."/>
            <person name="Ho P.T."/>
            <person name="Jun S."/>
            <person name="Lee S.J."/>
            <person name="Kim Y."/>
            <person name="Won Y.J."/>
        </authorList>
    </citation>
    <scope>NUCLEOTIDE SEQUENCE [LARGE SCALE GENOMIC DNA]</scope>
    <source>
        <strain evidence="8">Wonlab-2016</strain>
    </source>
</reference>
<name>A0ABD0L133_9CAEN</name>
<feature type="domain" description="RING-type" evidence="6">
    <location>
        <begin position="108"/>
        <end position="144"/>
    </location>
</feature>
<dbReference type="InterPro" id="IPR003613">
    <property type="entry name" value="Ubox_domain"/>
</dbReference>
<evidence type="ECO:0000256" key="1">
    <source>
        <dbReference type="ARBA" id="ARBA00022723"/>
    </source>
</evidence>
<keyword evidence="1 4" id="KW-0479">Metal-binding</keyword>
<sequence>METMLLLSQQGSPAAGGYIETTFGAGSFSPITHTVPMGEGDSVFSSPRTSSFSHGEASDSGVSGMNSLQVPSPTHKRSGSNLSSSSLFAEEEEEIQVFVEPPSKKLFCRLCDKVFNNPVIVACGHTYCRRCVQSRSDGLCPVDDQKLSVVVANIAVSEQIGEMLVHCRYGCKLDTTSNSYVVDPTRCQATVKLSSRREHEETCDFMPMECPNNTGCASILRKDFEDHLRVCNNVRLSLSKVQL</sequence>
<dbReference type="PANTHER" id="PTHR10131">
    <property type="entry name" value="TNF RECEPTOR ASSOCIATED FACTOR"/>
    <property type="match status" value="1"/>
</dbReference>
<evidence type="ECO:0000313" key="9">
    <source>
        <dbReference type="Proteomes" id="UP001519460"/>
    </source>
</evidence>
<feature type="region of interest" description="Disordered" evidence="5">
    <location>
        <begin position="38"/>
        <end position="85"/>
    </location>
</feature>
<accession>A0ABD0L133</accession>
<dbReference type="EMBL" id="JACVVK020000099">
    <property type="protein sequence ID" value="KAK7492789.1"/>
    <property type="molecule type" value="Genomic_DNA"/>
</dbReference>
<dbReference type="InterPro" id="IPR001293">
    <property type="entry name" value="Znf_TRAF"/>
</dbReference>
<feature type="zinc finger region" description="TRAF-type" evidence="4">
    <location>
        <begin position="199"/>
        <end position="236"/>
    </location>
</feature>
<gene>
    <name evidence="8" type="ORF">BaRGS_00015927</name>
</gene>
<proteinExistence type="predicted"/>
<keyword evidence="2 4" id="KW-0863">Zinc-finger</keyword>
<dbReference type="AlphaFoldDB" id="A0ABD0L133"/>
<keyword evidence="3 4" id="KW-0862">Zinc</keyword>
<evidence type="ECO:0000259" key="6">
    <source>
        <dbReference type="PROSITE" id="PS50089"/>
    </source>
</evidence>
<feature type="compositionally biased region" description="Low complexity" evidence="5">
    <location>
        <begin position="42"/>
        <end position="53"/>
    </location>
</feature>
<dbReference type="InterPro" id="IPR017907">
    <property type="entry name" value="Znf_RING_CS"/>
</dbReference>
<comment type="caution">
    <text evidence="8">The sequence shown here is derived from an EMBL/GenBank/DDBJ whole genome shotgun (WGS) entry which is preliminary data.</text>
</comment>
<dbReference type="Pfam" id="PF13445">
    <property type="entry name" value="zf-RING_UBOX"/>
    <property type="match status" value="1"/>
</dbReference>
<evidence type="ECO:0000256" key="3">
    <source>
        <dbReference type="ARBA" id="ARBA00022833"/>
    </source>
</evidence>
<dbReference type="InterPro" id="IPR001841">
    <property type="entry name" value="Znf_RING"/>
</dbReference>